<sequence>MTFQLLNVSAGVVAAPRRRRTTTTTVWIRPGWRRPMKFIKLMFKLLNEVVCRSGRRKGVSDGQRCGFARLIGGYDAGVWAGRGWACHAVRKGALGHYGSFVVFTGHGIAAGGDRLAER</sequence>
<accession>A0ABN6IBG5</accession>
<gene>
    <name evidence="1" type="ORF">MTY59_00260</name>
</gene>
<reference evidence="1 2" key="1">
    <citation type="submission" date="2021-07" db="EMBL/GenBank/DDBJ databases">
        <title>Complete genome sequence of nontuberculous Mycobacterium sp. TY59.</title>
        <authorList>
            <person name="Fukushima K."/>
        </authorList>
    </citation>
    <scope>NUCLEOTIDE SEQUENCE [LARGE SCALE GENOMIC DNA]</scope>
    <source>
        <strain evidence="1 2">TY59</strain>
    </source>
</reference>
<evidence type="ECO:0000313" key="2">
    <source>
        <dbReference type="Proteomes" id="UP000826012"/>
    </source>
</evidence>
<dbReference type="EMBL" id="AP024828">
    <property type="protein sequence ID" value="BCZ20171.1"/>
    <property type="molecule type" value="Genomic_DNA"/>
</dbReference>
<protein>
    <submittedName>
        <fullName evidence="1">Uncharacterized protein</fullName>
    </submittedName>
</protein>
<dbReference type="Proteomes" id="UP000826012">
    <property type="component" value="Chromosome"/>
</dbReference>
<proteinExistence type="predicted"/>
<evidence type="ECO:0000313" key="1">
    <source>
        <dbReference type="EMBL" id="BCZ20171.1"/>
    </source>
</evidence>
<reference evidence="1 2" key="2">
    <citation type="submission" date="2021-07" db="EMBL/GenBank/DDBJ databases">
        <authorList>
            <person name="Matsumoto Y."/>
            <person name="Motooka D."/>
            <person name="Nakamura S."/>
        </authorList>
    </citation>
    <scope>NUCLEOTIDE SEQUENCE [LARGE SCALE GENOMIC DNA]</scope>
    <source>
        <strain evidence="1 2">TY59</strain>
    </source>
</reference>
<keyword evidence="2" id="KW-1185">Reference proteome</keyword>
<name>A0ABN6IBG5_9MYCO</name>
<organism evidence="1 2">
    <name type="scientific">Mycobacterium senriense</name>
    <dbReference type="NCBI Taxonomy" id="2775496"/>
    <lineage>
        <taxon>Bacteria</taxon>
        <taxon>Bacillati</taxon>
        <taxon>Actinomycetota</taxon>
        <taxon>Actinomycetes</taxon>
        <taxon>Mycobacteriales</taxon>
        <taxon>Mycobacteriaceae</taxon>
        <taxon>Mycobacterium</taxon>
        <taxon>Mycobacterium avium complex (MAC)</taxon>
    </lineage>
</organism>